<dbReference type="EMBL" id="CAJVQC010151850">
    <property type="protein sequence ID" value="CAG8846557.1"/>
    <property type="molecule type" value="Genomic_DNA"/>
</dbReference>
<feature type="non-terminal residue" evidence="1">
    <location>
        <position position="1"/>
    </location>
</feature>
<reference evidence="1" key="1">
    <citation type="submission" date="2021-06" db="EMBL/GenBank/DDBJ databases">
        <authorList>
            <person name="Kallberg Y."/>
            <person name="Tangrot J."/>
            <person name="Rosling A."/>
        </authorList>
    </citation>
    <scope>NUCLEOTIDE SEQUENCE</scope>
    <source>
        <strain evidence="1">MA461A</strain>
    </source>
</reference>
<sequence>IKDEIKNHFKEWTKENPTKNQSIEDPITMKELEQGIKEALLKKATGPQAIFNEMLKHIDLYTKNKILAILNSCINLQTIPKSWKKGNIYPISKKQ</sequence>
<dbReference type="Proteomes" id="UP000789920">
    <property type="component" value="Unassembled WGS sequence"/>
</dbReference>
<keyword evidence="2" id="KW-1185">Reference proteome</keyword>
<comment type="caution">
    <text evidence="1">The sequence shown here is derived from an EMBL/GenBank/DDBJ whole genome shotgun (WGS) entry which is preliminary data.</text>
</comment>
<proteinExistence type="predicted"/>
<accession>A0ACA9SUW2</accession>
<evidence type="ECO:0000313" key="2">
    <source>
        <dbReference type="Proteomes" id="UP000789920"/>
    </source>
</evidence>
<evidence type="ECO:0000313" key="1">
    <source>
        <dbReference type="EMBL" id="CAG8846557.1"/>
    </source>
</evidence>
<gene>
    <name evidence="1" type="ORF">RPERSI_LOCUS34201</name>
</gene>
<name>A0ACA9SUW2_9GLOM</name>
<organism evidence="1 2">
    <name type="scientific">Racocetra persica</name>
    <dbReference type="NCBI Taxonomy" id="160502"/>
    <lineage>
        <taxon>Eukaryota</taxon>
        <taxon>Fungi</taxon>
        <taxon>Fungi incertae sedis</taxon>
        <taxon>Mucoromycota</taxon>
        <taxon>Glomeromycotina</taxon>
        <taxon>Glomeromycetes</taxon>
        <taxon>Diversisporales</taxon>
        <taxon>Gigasporaceae</taxon>
        <taxon>Racocetra</taxon>
    </lineage>
</organism>
<protein>
    <submittedName>
        <fullName evidence="1">27072_t:CDS:1</fullName>
    </submittedName>
</protein>